<organism evidence="8 9">
    <name type="scientific">Jimgerdemannia flammicorona</name>
    <dbReference type="NCBI Taxonomy" id="994334"/>
    <lineage>
        <taxon>Eukaryota</taxon>
        <taxon>Fungi</taxon>
        <taxon>Fungi incertae sedis</taxon>
        <taxon>Mucoromycota</taxon>
        <taxon>Mucoromycotina</taxon>
        <taxon>Endogonomycetes</taxon>
        <taxon>Endogonales</taxon>
        <taxon>Endogonaceae</taxon>
        <taxon>Jimgerdemannia</taxon>
    </lineage>
</organism>
<feature type="transmembrane region" description="Helical" evidence="5">
    <location>
        <begin position="131"/>
        <end position="149"/>
    </location>
</feature>
<evidence type="ECO:0000256" key="2">
    <source>
        <dbReference type="ARBA" id="ARBA00022692"/>
    </source>
</evidence>
<reference evidence="8 9" key="1">
    <citation type="journal article" date="2018" name="New Phytol.">
        <title>Phylogenomics of Endogonaceae and evolution of mycorrhizas within Mucoromycota.</title>
        <authorList>
            <person name="Chang Y."/>
            <person name="Desiro A."/>
            <person name="Na H."/>
            <person name="Sandor L."/>
            <person name="Lipzen A."/>
            <person name="Clum A."/>
            <person name="Barry K."/>
            <person name="Grigoriev I.V."/>
            <person name="Martin F.M."/>
            <person name="Stajich J.E."/>
            <person name="Smith M.E."/>
            <person name="Bonito G."/>
            <person name="Spatafora J.W."/>
        </authorList>
    </citation>
    <scope>NUCLEOTIDE SEQUENCE [LARGE SCALE GENOMIC DNA]</scope>
    <source>
        <strain evidence="8 9">AD002</strain>
    </source>
</reference>
<comment type="caution">
    <text evidence="8">The sequence shown here is derived from an EMBL/GenBank/DDBJ whole genome shotgun (WGS) entry which is preliminary data.</text>
</comment>
<keyword evidence="6" id="KW-0732">Signal</keyword>
<accession>A0A433Q981</accession>
<dbReference type="GO" id="GO:0016020">
    <property type="term" value="C:membrane"/>
    <property type="evidence" value="ECO:0007669"/>
    <property type="project" value="UniProtKB-SubCell"/>
</dbReference>
<evidence type="ECO:0000256" key="6">
    <source>
        <dbReference type="SAM" id="SignalP"/>
    </source>
</evidence>
<dbReference type="Proteomes" id="UP000274822">
    <property type="component" value="Unassembled WGS sequence"/>
</dbReference>
<sequence>MAFLIITYLLAPCDDGCTHSSCDADGALHLFTDFCNCPVNYTNILKNDCSELVTPITIEWTSKSALVFLYTYAVTTIFAILAAGFLSVRRHNPVVRAASPLICCLIAAGVLLTLSNILTYVGELSDVKCKLVPYILACSFGLVFLGGLTI</sequence>
<protein>
    <recommendedName>
        <fullName evidence="7">G-protein coupled receptors family 3 profile domain-containing protein</fullName>
    </recommendedName>
</protein>
<evidence type="ECO:0000256" key="4">
    <source>
        <dbReference type="ARBA" id="ARBA00023136"/>
    </source>
</evidence>
<gene>
    <name evidence="8" type="ORF">BC938DRAFT_470894</name>
</gene>
<dbReference type="EMBL" id="RBNJ01010674">
    <property type="protein sequence ID" value="RUS26343.1"/>
    <property type="molecule type" value="Genomic_DNA"/>
</dbReference>
<keyword evidence="4 5" id="KW-0472">Membrane</keyword>
<dbReference type="Pfam" id="PF00003">
    <property type="entry name" value="7tm_3"/>
    <property type="match status" value="1"/>
</dbReference>
<evidence type="ECO:0000256" key="1">
    <source>
        <dbReference type="ARBA" id="ARBA00004141"/>
    </source>
</evidence>
<dbReference type="InterPro" id="IPR017978">
    <property type="entry name" value="GPCR_3_C"/>
</dbReference>
<comment type="subcellular location">
    <subcellularLocation>
        <location evidence="1">Membrane</location>
        <topology evidence="1">Multi-pass membrane protein</topology>
    </subcellularLocation>
</comment>
<feature type="transmembrane region" description="Helical" evidence="5">
    <location>
        <begin position="67"/>
        <end position="88"/>
    </location>
</feature>
<dbReference type="GO" id="GO:0004930">
    <property type="term" value="F:G protein-coupled receptor activity"/>
    <property type="evidence" value="ECO:0007669"/>
    <property type="project" value="InterPro"/>
</dbReference>
<feature type="transmembrane region" description="Helical" evidence="5">
    <location>
        <begin position="100"/>
        <end position="119"/>
    </location>
</feature>
<proteinExistence type="predicted"/>
<feature type="domain" description="G-protein coupled receptors family 3 profile" evidence="7">
    <location>
        <begin position="59"/>
        <end position="144"/>
    </location>
</feature>
<keyword evidence="9" id="KW-1185">Reference proteome</keyword>
<keyword evidence="3 5" id="KW-1133">Transmembrane helix</keyword>
<keyword evidence="2 5" id="KW-0812">Transmembrane</keyword>
<evidence type="ECO:0000256" key="5">
    <source>
        <dbReference type="SAM" id="Phobius"/>
    </source>
</evidence>
<feature type="signal peptide" evidence="6">
    <location>
        <begin position="1"/>
        <end position="18"/>
    </location>
</feature>
<evidence type="ECO:0000313" key="9">
    <source>
        <dbReference type="Proteomes" id="UP000274822"/>
    </source>
</evidence>
<evidence type="ECO:0000259" key="7">
    <source>
        <dbReference type="Pfam" id="PF00003"/>
    </source>
</evidence>
<name>A0A433Q981_9FUNG</name>
<evidence type="ECO:0000256" key="3">
    <source>
        <dbReference type="ARBA" id="ARBA00022989"/>
    </source>
</evidence>
<evidence type="ECO:0000313" key="8">
    <source>
        <dbReference type="EMBL" id="RUS26343.1"/>
    </source>
</evidence>
<dbReference type="AlphaFoldDB" id="A0A433Q981"/>
<feature type="chain" id="PRO_5019021882" description="G-protein coupled receptors family 3 profile domain-containing protein" evidence="6">
    <location>
        <begin position="19"/>
        <end position="150"/>
    </location>
</feature>